<evidence type="ECO:0007829" key="4">
    <source>
        <dbReference type="PDB" id="8WFD"/>
    </source>
</evidence>
<keyword evidence="3 4" id="KW-0002">3D-structure</keyword>
<dbReference type="EMBL" id="CP014141">
    <property type="protein sequence ID" value="AMA74842.1"/>
    <property type="molecule type" value="Genomic_DNA"/>
</dbReference>
<dbReference type="Proteomes" id="UP000061630">
    <property type="component" value="Chromosome"/>
</dbReference>
<organism evidence="1 2">
    <name type="scientific">Thermus parvatiensis</name>
    <dbReference type="NCBI Taxonomy" id="456163"/>
    <lineage>
        <taxon>Bacteria</taxon>
        <taxon>Thermotogati</taxon>
        <taxon>Deinococcota</taxon>
        <taxon>Deinococci</taxon>
        <taxon>Thermales</taxon>
        <taxon>Thermaceae</taxon>
        <taxon>Thermus</taxon>
    </lineage>
</organism>
<evidence type="ECO:0000313" key="2">
    <source>
        <dbReference type="Proteomes" id="UP000061630"/>
    </source>
</evidence>
<dbReference type="PDB" id="8WFD">
    <property type="method" value="EM"/>
    <property type="resolution" value="2.67 A"/>
    <property type="chains" value="G/H=1-375"/>
</dbReference>
<name>A0A109QJF7_9DEIN</name>
<sequence>MPYAGEGSNPLGLKDFLDDLRLDHYQDLLRELDELYQKLKQERQVPLHGDGEAYPLLTLTVDGGEGRAFEELPLLSFGLVRVAAVGVKGFRLPSIAHLLPGYEVLRDPKGYLEGLLERSEESPAADALKTFFRATGISLEDLGEYYTKDLRAFMGIFRDVLEWAYLVWGVEKVLQESYKDYLFIKDGRLAQLGVRESFRSKLQNYFARKHLLLAGVTKRSRLLAEGLTSLVMARLFAEARGTFVLQVPQELMEKAYRYERQWNADLEGAFVMGRRYVARLLEDTFRPQEGVAIFDLPPYLGEEDAVKVARSLRAHRSVLYGGSVGTVVEAHGRASVARSIPRRMEEEILARFRKAFGEDLAKKLTEWLRLADRED</sequence>
<gene>
    <name evidence="1" type="ORF">AV541_00085</name>
</gene>
<dbReference type="PDB" id="8WET">
    <property type="method" value="EM"/>
    <property type="resolution" value="2.76 A"/>
    <property type="chains" value="G/H=1-375"/>
</dbReference>
<dbReference type="KEGG" id="tpar:AV541_00085"/>
<evidence type="ECO:0000313" key="1">
    <source>
        <dbReference type="EMBL" id="AMA74842.1"/>
    </source>
</evidence>
<reference evidence="1 2" key="1">
    <citation type="submission" date="2016-01" db="EMBL/GenBank/DDBJ databases">
        <title>Genome sequence of Thermus parvatiensis, a thermophile isolated from a hot water spring.</title>
        <authorList>
            <person name="Tripathi C."/>
            <person name="Lal R."/>
        </authorList>
    </citation>
    <scope>NUCLEOTIDE SEQUENCE [LARGE SCALE GENOMIC DNA]</scope>
    <source>
        <strain evidence="1 2">RL</strain>
    </source>
</reference>
<dbReference type="SMR" id="A0A109QJF7"/>
<dbReference type="RefSeq" id="WP_014628919.1">
    <property type="nucleotide sequence ID" value="NZ_CP014141.1"/>
</dbReference>
<dbReference type="AlphaFoldDB" id="A0A109QJF7"/>
<proteinExistence type="evidence at protein level"/>
<evidence type="ECO:0008006" key="5">
    <source>
        <dbReference type="Google" id="ProtNLM"/>
    </source>
</evidence>
<evidence type="ECO:0007829" key="3">
    <source>
        <dbReference type="PDB" id="8WET"/>
    </source>
</evidence>
<accession>A0A109QJF7</accession>
<protein>
    <recommendedName>
        <fullName evidence="5">NurA domain-containing protein</fullName>
    </recommendedName>
</protein>
<reference evidence="3 4" key="2">
    <citation type="journal article" date="2025" name="Nat. Chem. Biol.">
        <title>A DNA phosphorothioation pathway via adenylated intermediate modulates Tdp machinery.</title>
        <authorList>
            <person name="An T."/>
            <person name="Tan Q."/>
            <person name="Jiang L."/>
            <person name="Liu L."/>
            <person name="Jiang X."/>
            <person name="Liu L."/>
            <person name="Chang X."/>
            <person name="Tian X."/>
            <person name="Deng Z."/>
            <person name="Gao S."/>
            <person name="Wang L."/>
            <person name="Chen S."/>
        </authorList>
    </citation>
    <scope>STRUCTURE BY ELECTRON MICROSCOPY (2.67 ANGSTROMS)</scope>
</reference>